<dbReference type="Proteomes" id="UP001546774">
    <property type="component" value="Unassembled WGS sequence"/>
</dbReference>
<name>A0ABV1H2A9_9FIRM</name>
<reference evidence="1" key="1">
    <citation type="submission" date="2024-03" db="EMBL/GenBank/DDBJ databases">
        <title>Human intestinal bacterial collection.</title>
        <authorList>
            <person name="Pauvert C."/>
            <person name="Hitch T.C.A."/>
            <person name="Clavel T."/>
        </authorList>
    </citation>
    <scope>NUCLEOTIDE SEQUENCE [LARGE SCALE GENOMIC DNA]</scope>
    <source>
        <strain evidence="1">CLA-AA-H89B</strain>
    </source>
</reference>
<proteinExistence type="predicted"/>
<evidence type="ECO:0008006" key="3">
    <source>
        <dbReference type="Google" id="ProtNLM"/>
    </source>
</evidence>
<accession>A0ABV1H2A9</accession>
<comment type="caution">
    <text evidence="1">The sequence shown here is derived from an EMBL/GenBank/DDBJ whole genome shotgun (WGS) entry which is preliminary data.</text>
</comment>
<gene>
    <name evidence="1" type="ORF">WMO37_01110</name>
</gene>
<evidence type="ECO:0000313" key="1">
    <source>
        <dbReference type="EMBL" id="MEQ2553615.1"/>
    </source>
</evidence>
<organism evidence="1 2">
    <name type="scientific">Lachnospira intestinalis</name>
    <dbReference type="NCBI Taxonomy" id="3133158"/>
    <lineage>
        <taxon>Bacteria</taxon>
        <taxon>Bacillati</taxon>
        <taxon>Bacillota</taxon>
        <taxon>Clostridia</taxon>
        <taxon>Lachnospirales</taxon>
        <taxon>Lachnospiraceae</taxon>
        <taxon>Lachnospira</taxon>
    </lineage>
</organism>
<keyword evidence="2" id="KW-1185">Reference proteome</keyword>
<dbReference type="EMBL" id="JBBMFS010000001">
    <property type="protein sequence ID" value="MEQ2553615.1"/>
    <property type="molecule type" value="Genomic_DNA"/>
</dbReference>
<protein>
    <recommendedName>
        <fullName evidence="3">ImmA/IrrE family metallo-endopeptidase</fullName>
    </recommendedName>
</protein>
<evidence type="ECO:0000313" key="2">
    <source>
        <dbReference type="Proteomes" id="UP001546774"/>
    </source>
</evidence>
<sequence>MFLINGIEWKIEFVHGTNNNLTRSDGSISLAVTDWNDKTIYVSNKPKGAYLRKIIAHELCHCFCFSYGVSMPIEQEEFMADWISKYGTDLIYLLDYLMAGIQRGAAV</sequence>